<dbReference type="PANTHER" id="PTHR46696:SF4">
    <property type="entry name" value="BIOTIN BIOSYNTHESIS CYTOCHROME P450"/>
    <property type="match status" value="1"/>
</dbReference>
<dbReference type="SUPFAM" id="SSF48264">
    <property type="entry name" value="Cytochrome P450"/>
    <property type="match status" value="1"/>
</dbReference>
<comment type="similarity">
    <text evidence="1 2">Belongs to the cytochrome P450 family.</text>
</comment>
<dbReference type="Pfam" id="PF00067">
    <property type="entry name" value="p450"/>
    <property type="match status" value="1"/>
</dbReference>
<proteinExistence type="inferred from homology"/>
<dbReference type="PRINTS" id="PR00359">
    <property type="entry name" value="BP450"/>
</dbReference>
<keyword evidence="2" id="KW-0503">Monooxygenase</keyword>
<keyword evidence="2" id="KW-0479">Metal-binding</keyword>
<keyword evidence="2" id="KW-0560">Oxidoreductase</keyword>
<evidence type="ECO:0000256" key="3">
    <source>
        <dbReference type="SAM" id="MobiDB-lite"/>
    </source>
</evidence>
<name>A0A4R9AT47_9MICO</name>
<dbReference type="InterPro" id="IPR002397">
    <property type="entry name" value="Cyt_P450_B"/>
</dbReference>
<dbReference type="GO" id="GO:0020037">
    <property type="term" value="F:heme binding"/>
    <property type="evidence" value="ECO:0007669"/>
    <property type="project" value="InterPro"/>
</dbReference>
<dbReference type="PROSITE" id="PS00086">
    <property type="entry name" value="CYTOCHROME_P450"/>
    <property type="match status" value="1"/>
</dbReference>
<dbReference type="GO" id="GO:0008395">
    <property type="term" value="F:steroid hydroxylase activity"/>
    <property type="evidence" value="ECO:0007669"/>
    <property type="project" value="TreeGrafter"/>
</dbReference>
<accession>A0A4R9AT47</accession>
<reference evidence="4 5" key="1">
    <citation type="submission" date="2019-03" db="EMBL/GenBank/DDBJ databases">
        <title>Genomics of glacier-inhabiting Cryobacterium strains.</title>
        <authorList>
            <person name="Liu Q."/>
            <person name="Xin Y.-H."/>
        </authorList>
    </citation>
    <scope>NUCLEOTIDE SEQUENCE [LARGE SCALE GENOMIC DNA]</scope>
    <source>
        <strain evidence="4 5">Sr36</strain>
    </source>
</reference>
<dbReference type="PANTHER" id="PTHR46696">
    <property type="entry name" value="P450, PUTATIVE (EUROFUNG)-RELATED"/>
    <property type="match status" value="1"/>
</dbReference>
<dbReference type="InterPro" id="IPR017972">
    <property type="entry name" value="Cyt_P450_CS"/>
</dbReference>
<dbReference type="AlphaFoldDB" id="A0A4R9AT47"/>
<comment type="caution">
    <text evidence="4">The sequence shown here is derived from an EMBL/GenBank/DDBJ whole genome shotgun (WGS) entry which is preliminary data.</text>
</comment>
<dbReference type="OrthoDB" id="502624at2"/>
<dbReference type="Gene3D" id="1.10.630.10">
    <property type="entry name" value="Cytochrome P450"/>
    <property type="match status" value="1"/>
</dbReference>
<gene>
    <name evidence="4" type="ORF">E3T47_02660</name>
</gene>
<organism evidence="4 5">
    <name type="scientific">Cryobacterium ruanii</name>
    <dbReference type="NCBI Taxonomy" id="1259197"/>
    <lineage>
        <taxon>Bacteria</taxon>
        <taxon>Bacillati</taxon>
        <taxon>Actinomycetota</taxon>
        <taxon>Actinomycetes</taxon>
        <taxon>Micrococcales</taxon>
        <taxon>Microbacteriaceae</taxon>
        <taxon>Cryobacterium</taxon>
    </lineage>
</organism>
<dbReference type="EMBL" id="SOHK01000005">
    <property type="protein sequence ID" value="TFD68876.1"/>
    <property type="molecule type" value="Genomic_DNA"/>
</dbReference>
<evidence type="ECO:0000313" key="4">
    <source>
        <dbReference type="EMBL" id="TFD68876.1"/>
    </source>
</evidence>
<keyword evidence="2" id="KW-0408">Iron</keyword>
<evidence type="ECO:0000256" key="1">
    <source>
        <dbReference type="ARBA" id="ARBA00010617"/>
    </source>
</evidence>
<keyword evidence="2" id="KW-0349">Heme</keyword>
<dbReference type="InterPro" id="IPR001128">
    <property type="entry name" value="Cyt_P450"/>
</dbReference>
<evidence type="ECO:0000313" key="5">
    <source>
        <dbReference type="Proteomes" id="UP000298154"/>
    </source>
</evidence>
<dbReference type="GO" id="GO:0036199">
    <property type="term" value="F:cholest-4-en-3-one 26-monooxygenase activity"/>
    <property type="evidence" value="ECO:0007669"/>
    <property type="project" value="TreeGrafter"/>
</dbReference>
<dbReference type="Proteomes" id="UP000298154">
    <property type="component" value="Unassembled WGS sequence"/>
</dbReference>
<dbReference type="InterPro" id="IPR036396">
    <property type="entry name" value="Cyt_P450_sf"/>
</dbReference>
<feature type="region of interest" description="Disordered" evidence="3">
    <location>
        <begin position="26"/>
        <end position="53"/>
    </location>
</feature>
<keyword evidence="5" id="KW-1185">Reference proteome</keyword>
<dbReference type="GO" id="GO:0006707">
    <property type="term" value="P:cholesterol catabolic process"/>
    <property type="evidence" value="ECO:0007669"/>
    <property type="project" value="TreeGrafter"/>
</dbReference>
<evidence type="ECO:0000256" key="2">
    <source>
        <dbReference type="RuleBase" id="RU000461"/>
    </source>
</evidence>
<feature type="compositionally biased region" description="Basic and acidic residues" evidence="3">
    <location>
        <begin position="44"/>
        <end position="53"/>
    </location>
</feature>
<protein>
    <submittedName>
        <fullName evidence="4">Cytochrome P450</fullName>
    </submittedName>
</protein>
<sequence length="469" mass="51297">MTEIPQLRASGTGCFHLASTPSEVTAELPGPLETIPVPVPGTKETVDKPGDTRPVDLTIDYDPLSYAVYDYPYDTYRRLRDSAPVYFNVDRELYVVSRYDDVRAGLANDAQLVNCLGNDIDGTHDSYGAGMLVAEDPPRHTNLRAAIRRTFAAREILAKEHGVRIFARSLLADMHAKGGGDFASDFALPMSIGMGISLLGSPPEDNTAFVEHLWRAMERTVGKYGIPDDAAVANGETEELLARRFAERRAAIAAGAATTGSDAYTQILLASQKGKVLEAEQDGLAHLILSAASDAPAALLTNIIYVLDKFPRIQGHLRMNPELITAFVEETLRYETPGQNVSRQTTEQIVIAGVIIPADSRVMFLQGSANRDERVYQDPDVFDISREFTPKNRIMSFGEGIHACMGAPFARMAARIMVEELVKGPDVRVVGTPERWVKQLVRGFSVLPVEFADPGSGVAHQHFTLGIER</sequence>
<dbReference type="GO" id="GO:0005506">
    <property type="term" value="F:iron ion binding"/>
    <property type="evidence" value="ECO:0007669"/>
    <property type="project" value="InterPro"/>
</dbReference>